<name>A0A438I2N2_VITVI</name>
<protein>
    <submittedName>
        <fullName evidence="10">Retrovirus-related Pol polyprotein from transposon 297</fullName>
    </submittedName>
</protein>
<dbReference type="InterPro" id="IPR041373">
    <property type="entry name" value="RT_RNaseH"/>
</dbReference>
<dbReference type="Pfam" id="PF17921">
    <property type="entry name" value="Integrase_H2C2"/>
    <property type="match status" value="1"/>
</dbReference>
<evidence type="ECO:0000259" key="8">
    <source>
        <dbReference type="Pfam" id="PF17917"/>
    </source>
</evidence>
<keyword evidence="5" id="KW-0378">Hydrolase</keyword>
<keyword evidence="3" id="KW-0540">Nuclease</keyword>
<evidence type="ECO:0000256" key="2">
    <source>
        <dbReference type="ARBA" id="ARBA00022695"/>
    </source>
</evidence>
<dbReference type="GO" id="GO:0003676">
    <property type="term" value="F:nucleic acid binding"/>
    <property type="evidence" value="ECO:0007669"/>
    <property type="project" value="InterPro"/>
</dbReference>
<dbReference type="CDD" id="cd01647">
    <property type="entry name" value="RT_LTR"/>
    <property type="match status" value="1"/>
</dbReference>
<dbReference type="Pfam" id="PF00078">
    <property type="entry name" value="RVT_1"/>
    <property type="match status" value="1"/>
</dbReference>
<dbReference type="PANTHER" id="PTHR48475">
    <property type="entry name" value="RIBONUCLEASE H"/>
    <property type="match status" value="1"/>
</dbReference>
<reference evidence="10 11" key="1">
    <citation type="journal article" date="2018" name="PLoS Genet.">
        <title>Population sequencing reveals clonal diversity and ancestral inbreeding in the grapevine cultivar Chardonnay.</title>
        <authorList>
            <person name="Roach M.J."/>
            <person name="Johnson D.L."/>
            <person name="Bohlmann J."/>
            <person name="van Vuuren H.J."/>
            <person name="Jones S.J."/>
            <person name="Pretorius I.S."/>
            <person name="Schmidt S.A."/>
            <person name="Borneman A.R."/>
        </authorList>
    </citation>
    <scope>NUCLEOTIDE SEQUENCE [LARGE SCALE GENOMIC DNA]</scope>
    <source>
        <strain evidence="11">cv. Chardonnay</strain>
        <tissue evidence="10">Leaf</tissue>
    </source>
</reference>
<dbReference type="InterPro" id="IPR036397">
    <property type="entry name" value="RNaseH_sf"/>
</dbReference>
<sequence length="1273" mass="144258">MFGIFSEEVECSHLPQQLGKLRVHLLPMSLLASSSTHHDALIHMMTAGRATCIVFSDDDLPPEGSDHTRPLYISIGCPGRRVPSFLLDNGSAINVCPLATAIALGYTLSDFSPSTQTVRAYDSTRREVIVVQSVRDLFISAEPVLEISHIDDDLFLAGFTFDEVQTLEMEDFCRDFVAMSFNQHSSTVVLDIMRSMSYIPGMGLGRCQHGPSEFMAFPDRDVPFGLGFIPTEANYHYMAQLRREKVRACLTHMPFYYPIRPYTLSLADYFMRASEPYAPFDGIIGGLSTTQEAELQRLVQWLQLSDRAPGPSTSALIAPPFPNRTSLMTLCFPDEIDEHRTFAEIGDIVDGVVPRDEYVDEMLAISLSQIKEIAPPELASPFDLFGVSILKIVEEIQFVPVPEIIEDVMVVDGLFDGPVGLVEGASDLVDPPLSFDVLSGFVSRHDYVSDFSSMDLSIFEYFPVSHVIDLSSPSSPTSQIFDIDDEIMHHDSDDDLSSVFDSDPVDERVSPAVGDMEIVDFGTADQPRELRIGLDLSIDERDSLIQLLRAYLDVKEEIQKQLCVEFLSMVEYPEWLANVVPVPKKDSKVRVCVDFRDLNKASPKDDFPLPHIDMLVDSMADHSMLSFMDEFFGVMLFGLKNAGATYQRAATTLFHDVMHRDVEVYVDDMIVKSRERPDHLVALERFFERIRQFKLRLNPKKCTFGVTSGKLLEYMVSERGIEVDPDKIKAILDMPAPRTKREVRGFLVSVRIREDSRVLVVTPVLVPPTPGRPLLLYLSVSNVALGCMLAQLDDSGKDRAIYYMSKRMLDYETRYVMIERYCLALVWATRRLRHYMTEYSVHLISRLDPLTYLFDRPALVGRLMRWLVLLTEFDIHYVTQKSIRGSIIADHLASLPVSDGRAIDDDFPDEDVATMTSLSETALELGIRQMEVFGDSNLILRQIQAQNRFADALATLASMIDIPTDATIRPLLIESISAPAYCCLIDDTEIDNDLPWYHDIYHFLRLGIYPEAATAKDKRALRQLATRFVICGETLYRQSVDGMLLLCLNRAFVDRVMREVHAGVCGPHMGGHMLARKIMRTDYFWLTMETDCCQFVQRCPKCQIHGDLIHVPPSELHALTSPWPFSVWDIDIIGKISPKSSNGHEFILVAIDYFTKTEVDTLVQPYNIRHHRSSAYRPQTNEVVEATNKNINRILRRMVETSWDWSHTLLIGICMEAVLPVEIEMGSLRVALEQQIPEADWAHARFDQLNLQDERRLRATDHVRAYQRKAGQA</sequence>
<dbReference type="AlphaFoldDB" id="A0A438I2N2"/>
<dbReference type="InterPro" id="IPR041588">
    <property type="entry name" value="Integrase_H2C2"/>
</dbReference>
<gene>
    <name evidence="10" type="primary">pol_1813</name>
    <name evidence="10" type="ORF">CK203_044192</name>
</gene>
<comment type="caution">
    <text evidence="10">The sequence shown here is derived from an EMBL/GenBank/DDBJ whole genome shotgun (WGS) entry which is preliminary data.</text>
</comment>
<dbReference type="SUPFAM" id="SSF56672">
    <property type="entry name" value="DNA/RNA polymerases"/>
    <property type="match status" value="1"/>
</dbReference>
<evidence type="ECO:0000256" key="3">
    <source>
        <dbReference type="ARBA" id="ARBA00022722"/>
    </source>
</evidence>
<dbReference type="Gene3D" id="3.30.70.270">
    <property type="match status" value="1"/>
</dbReference>
<evidence type="ECO:0000313" key="10">
    <source>
        <dbReference type="EMBL" id="RVW90961.1"/>
    </source>
</evidence>
<evidence type="ECO:0000256" key="4">
    <source>
        <dbReference type="ARBA" id="ARBA00022759"/>
    </source>
</evidence>
<evidence type="ECO:0000256" key="1">
    <source>
        <dbReference type="ARBA" id="ARBA00022679"/>
    </source>
</evidence>
<dbReference type="InterPro" id="IPR012337">
    <property type="entry name" value="RNaseH-like_sf"/>
</dbReference>
<keyword evidence="6" id="KW-0695">RNA-directed DNA polymerase</keyword>
<evidence type="ECO:0000259" key="7">
    <source>
        <dbReference type="Pfam" id="PF00078"/>
    </source>
</evidence>
<dbReference type="GO" id="GO:0004519">
    <property type="term" value="F:endonuclease activity"/>
    <property type="evidence" value="ECO:0007669"/>
    <property type="project" value="UniProtKB-KW"/>
</dbReference>
<accession>A0A438I2N2</accession>
<evidence type="ECO:0000256" key="6">
    <source>
        <dbReference type="ARBA" id="ARBA00022918"/>
    </source>
</evidence>
<keyword evidence="1" id="KW-0808">Transferase</keyword>
<feature type="domain" description="Reverse transcriptase" evidence="7">
    <location>
        <begin position="634"/>
        <end position="711"/>
    </location>
</feature>
<dbReference type="EMBL" id="QGNW01000150">
    <property type="protein sequence ID" value="RVW90961.1"/>
    <property type="molecule type" value="Genomic_DNA"/>
</dbReference>
<dbReference type="Pfam" id="PF17917">
    <property type="entry name" value="RT_RNaseH"/>
    <property type="match status" value="1"/>
</dbReference>
<dbReference type="Gene3D" id="1.10.340.70">
    <property type="match status" value="1"/>
</dbReference>
<evidence type="ECO:0000313" key="11">
    <source>
        <dbReference type="Proteomes" id="UP000288805"/>
    </source>
</evidence>
<dbReference type="Gene3D" id="3.30.420.10">
    <property type="entry name" value="Ribonuclease H-like superfamily/Ribonuclease H"/>
    <property type="match status" value="1"/>
</dbReference>
<dbReference type="GO" id="GO:0016787">
    <property type="term" value="F:hydrolase activity"/>
    <property type="evidence" value="ECO:0007669"/>
    <property type="project" value="UniProtKB-KW"/>
</dbReference>
<dbReference type="GO" id="GO:0003964">
    <property type="term" value="F:RNA-directed DNA polymerase activity"/>
    <property type="evidence" value="ECO:0007669"/>
    <property type="project" value="UniProtKB-KW"/>
</dbReference>
<feature type="domain" description="Reverse transcriptase RNase H-like" evidence="8">
    <location>
        <begin position="770"/>
        <end position="873"/>
    </location>
</feature>
<proteinExistence type="predicted"/>
<evidence type="ECO:0000256" key="5">
    <source>
        <dbReference type="ARBA" id="ARBA00022801"/>
    </source>
</evidence>
<dbReference type="InterPro" id="IPR043128">
    <property type="entry name" value="Rev_trsase/Diguanyl_cyclase"/>
</dbReference>
<dbReference type="InterPro" id="IPR043502">
    <property type="entry name" value="DNA/RNA_pol_sf"/>
</dbReference>
<dbReference type="PANTHER" id="PTHR48475:SF1">
    <property type="entry name" value="RNASE H TYPE-1 DOMAIN-CONTAINING PROTEIN"/>
    <property type="match status" value="1"/>
</dbReference>
<dbReference type="InterPro" id="IPR000477">
    <property type="entry name" value="RT_dom"/>
</dbReference>
<keyword evidence="4" id="KW-0255">Endonuclease</keyword>
<evidence type="ECO:0000259" key="9">
    <source>
        <dbReference type="Pfam" id="PF17921"/>
    </source>
</evidence>
<keyword evidence="2" id="KW-0548">Nucleotidyltransferase</keyword>
<feature type="domain" description="Integrase zinc-binding" evidence="9">
    <location>
        <begin position="1050"/>
        <end position="1104"/>
    </location>
</feature>
<dbReference type="Proteomes" id="UP000288805">
    <property type="component" value="Unassembled WGS sequence"/>
</dbReference>
<organism evidence="10 11">
    <name type="scientific">Vitis vinifera</name>
    <name type="common">Grape</name>
    <dbReference type="NCBI Taxonomy" id="29760"/>
    <lineage>
        <taxon>Eukaryota</taxon>
        <taxon>Viridiplantae</taxon>
        <taxon>Streptophyta</taxon>
        <taxon>Embryophyta</taxon>
        <taxon>Tracheophyta</taxon>
        <taxon>Spermatophyta</taxon>
        <taxon>Magnoliopsida</taxon>
        <taxon>eudicotyledons</taxon>
        <taxon>Gunneridae</taxon>
        <taxon>Pentapetalae</taxon>
        <taxon>rosids</taxon>
        <taxon>Vitales</taxon>
        <taxon>Vitaceae</taxon>
        <taxon>Viteae</taxon>
        <taxon>Vitis</taxon>
    </lineage>
</organism>
<dbReference type="CDD" id="cd09274">
    <property type="entry name" value="RNase_HI_RT_Ty3"/>
    <property type="match status" value="1"/>
</dbReference>
<dbReference type="SUPFAM" id="SSF53098">
    <property type="entry name" value="Ribonuclease H-like"/>
    <property type="match status" value="1"/>
</dbReference>